<dbReference type="GO" id="GO:0006979">
    <property type="term" value="P:response to oxidative stress"/>
    <property type="evidence" value="ECO:0007669"/>
    <property type="project" value="InterPro"/>
</dbReference>
<evidence type="ECO:0000256" key="2">
    <source>
        <dbReference type="RuleBase" id="RU004241"/>
    </source>
</evidence>
<dbReference type="SMART" id="SM00321">
    <property type="entry name" value="WSC"/>
    <property type="match status" value="2"/>
</dbReference>
<dbReference type="SUPFAM" id="SSF48113">
    <property type="entry name" value="Heme-dependent peroxidases"/>
    <property type="match status" value="1"/>
</dbReference>
<dbReference type="PROSITE" id="PS51212">
    <property type="entry name" value="WSC"/>
    <property type="match status" value="2"/>
</dbReference>
<keyword evidence="1" id="KW-0677">Repeat</keyword>
<feature type="signal peptide" evidence="4">
    <location>
        <begin position="1"/>
        <end position="19"/>
    </location>
</feature>
<protein>
    <recommendedName>
        <fullName evidence="9">WSC domain-containing protein</fullName>
    </recommendedName>
</protein>
<evidence type="ECO:0000259" key="5">
    <source>
        <dbReference type="PROSITE" id="PS50873"/>
    </source>
</evidence>
<keyword evidence="8" id="KW-1185">Reference proteome</keyword>
<dbReference type="PRINTS" id="PR00458">
    <property type="entry name" value="PEROXIDASE"/>
</dbReference>
<dbReference type="Gene3D" id="1.10.420.10">
    <property type="entry name" value="Peroxidase, domain 2"/>
    <property type="match status" value="1"/>
</dbReference>
<organism evidence="7 8">
    <name type="scientific">Pseudogymnoascus verrucosus</name>
    <dbReference type="NCBI Taxonomy" id="342668"/>
    <lineage>
        <taxon>Eukaryota</taxon>
        <taxon>Fungi</taxon>
        <taxon>Dikarya</taxon>
        <taxon>Ascomycota</taxon>
        <taxon>Pezizomycotina</taxon>
        <taxon>Leotiomycetes</taxon>
        <taxon>Thelebolales</taxon>
        <taxon>Thelebolaceae</taxon>
        <taxon>Pseudogymnoascus</taxon>
    </lineage>
</organism>
<dbReference type="GeneID" id="28834918"/>
<dbReference type="EMBL" id="KV460209">
    <property type="protein sequence ID" value="OBU00467.1"/>
    <property type="molecule type" value="Genomic_DNA"/>
</dbReference>
<dbReference type="GO" id="GO:0004601">
    <property type="term" value="F:peroxidase activity"/>
    <property type="evidence" value="ECO:0007669"/>
    <property type="project" value="InterPro"/>
</dbReference>
<gene>
    <name evidence="7" type="ORF">VE01_01532</name>
</gene>
<evidence type="ECO:0000256" key="3">
    <source>
        <dbReference type="SAM" id="MobiDB-lite"/>
    </source>
</evidence>
<dbReference type="OrthoDB" id="5985073at2759"/>
<evidence type="ECO:0008006" key="9">
    <source>
        <dbReference type="Google" id="ProtNLM"/>
    </source>
</evidence>
<feature type="chain" id="PRO_5008609101" description="WSC domain-containing protein" evidence="4">
    <location>
        <begin position="20"/>
        <end position="775"/>
    </location>
</feature>
<reference evidence="7 8" key="1">
    <citation type="submission" date="2016-03" db="EMBL/GenBank/DDBJ databases">
        <title>Comparative genomics of Pseudogymnoascus destructans, the fungus causing white-nose syndrome of bats.</title>
        <authorList>
            <person name="Palmer J.M."/>
            <person name="Drees K.P."/>
            <person name="Foster J.T."/>
            <person name="Lindner D.L."/>
        </authorList>
    </citation>
    <scope>NUCLEOTIDE SEQUENCE [LARGE SCALE GENOMIC DNA]</scope>
    <source>
        <strain evidence="7 8">UAMH 10579</strain>
    </source>
</reference>
<evidence type="ECO:0000256" key="4">
    <source>
        <dbReference type="SAM" id="SignalP"/>
    </source>
</evidence>
<dbReference type="PANTHER" id="PTHR45964:SF5">
    <property type="entry name" value="WSCD FAMILY MEMBER CG9164"/>
    <property type="match status" value="1"/>
</dbReference>
<dbReference type="InterPro" id="IPR002016">
    <property type="entry name" value="Haem_peroxidase"/>
</dbReference>
<sequence length="775" mass="81350">MKLSLTLLAAAAALTPCLADQTWPSSIDELEDIMFLTAGYRKRTFTDSVIPCEKSPNTAGRINAAEWIRTAFHDMATADTYNGIGGLDASLQFEIGRSENVGPAFETTFIFLQAFLSVRSSISDLLALSMYTAVRACGGPIVPIRTGRIDATESGATGVPVPENPTQTFVAQFARMGFNTSEMIELTACGHTIGGVHAAQFPLIVPVGTAKNEYALFDDATQAQSKFDHGVARDYVLGNTTNPMVVGIAKANGRDSDGRVFGVDKNVTIKALANPVVFHDRCKVVLQQMIDVVPPTVKLTEPIQPYEIKPVNPQLTLVAPGTTLSFTGEIRVRTTVRAADKISSVKLVYKNRDGEAGGSITTTSVGAASGFDDSFTFYKFAASIDSTKSISSFTVEVAVADGTTETHDNNGKGYPVEDSVILQSPQSCLEIFTDTDNNRVLTIVAAKRTAVTGTPAVDLASLKARTGGLVVPMLTHSSLPMTAGKSYGPYTFYSVTTKIGSTLSLRATFDVTLGTAKDVFKRTSNLPDGCVPFGSDTSTSMAPPTTTQQSSTTVSPPTSTSTTTPPQSSGWASLGCYTDSTSSRTLPVIASPAGGSAALTNALCQSTCKSLGYVLAGTEYSGECYCGNYISSTGKPATSGCDMACHGDAAQKCGGSDRLSLFGFGGAKAAVAPVPQSKKTVEGGYKYQGCYVDSRDARVLSGAELADDALTLKKCAFFCKDAGFKVFGVEYGRECWCGAALGAATKVGEEQCNQACGGDATEACGQGDRLSVYVK</sequence>
<name>A0A1B8GXD3_9PEZI</name>
<dbReference type="PANTHER" id="PTHR45964">
    <property type="entry name" value="WSCD FAMILY MEMBER CG9164"/>
    <property type="match status" value="1"/>
</dbReference>
<dbReference type="InterPro" id="IPR010255">
    <property type="entry name" value="Haem_peroxidase_sf"/>
</dbReference>
<dbReference type="Gene3D" id="1.10.520.10">
    <property type="match status" value="1"/>
</dbReference>
<feature type="region of interest" description="Disordered" evidence="3">
    <location>
        <begin position="532"/>
        <end position="572"/>
    </location>
</feature>
<evidence type="ECO:0000313" key="8">
    <source>
        <dbReference type="Proteomes" id="UP000091956"/>
    </source>
</evidence>
<dbReference type="InterPro" id="IPR051589">
    <property type="entry name" value="Sialate-O-sulfotransferase"/>
</dbReference>
<evidence type="ECO:0000256" key="1">
    <source>
        <dbReference type="ARBA" id="ARBA00022737"/>
    </source>
</evidence>
<keyword evidence="4" id="KW-0732">Signal</keyword>
<dbReference type="Pfam" id="PF01822">
    <property type="entry name" value="WSC"/>
    <property type="match status" value="2"/>
</dbReference>
<dbReference type="PROSITE" id="PS50873">
    <property type="entry name" value="PEROXIDASE_4"/>
    <property type="match status" value="1"/>
</dbReference>
<feature type="domain" description="WSC" evidence="6">
    <location>
        <begin position="570"/>
        <end position="665"/>
    </location>
</feature>
<comment type="similarity">
    <text evidence="2">Belongs to the peroxidase family.</text>
</comment>
<dbReference type="GO" id="GO:0020037">
    <property type="term" value="F:heme binding"/>
    <property type="evidence" value="ECO:0007669"/>
    <property type="project" value="InterPro"/>
</dbReference>
<dbReference type="Proteomes" id="UP000091956">
    <property type="component" value="Unassembled WGS sequence"/>
</dbReference>
<proteinExistence type="inferred from homology"/>
<dbReference type="RefSeq" id="XP_018134199.1">
    <property type="nucleotide sequence ID" value="XM_018271053.2"/>
</dbReference>
<dbReference type="AlphaFoldDB" id="A0A1B8GXD3"/>
<feature type="domain" description="Plant heme peroxidase family profile" evidence="5">
    <location>
        <begin position="121"/>
        <end position="201"/>
    </location>
</feature>
<feature type="domain" description="WSC" evidence="6">
    <location>
        <begin position="684"/>
        <end position="775"/>
    </location>
</feature>
<accession>A0A1B8GXD3</accession>
<dbReference type="Pfam" id="PF00141">
    <property type="entry name" value="peroxidase"/>
    <property type="match status" value="1"/>
</dbReference>
<evidence type="ECO:0000259" key="6">
    <source>
        <dbReference type="PROSITE" id="PS51212"/>
    </source>
</evidence>
<evidence type="ECO:0000313" key="7">
    <source>
        <dbReference type="EMBL" id="OBU00467.1"/>
    </source>
</evidence>
<reference evidence="8" key="2">
    <citation type="journal article" date="2018" name="Nat. Commun.">
        <title>Extreme sensitivity to ultraviolet light in the fungal pathogen causing white-nose syndrome of bats.</title>
        <authorList>
            <person name="Palmer J.M."/>
            <person name="Drees K.P."/>
            <person name="Foster J.T."/>
            <person name="Lindner D.L."/>
        </authorList>
    </citation>
    <scope>NUCLEOTIDE SEQUENCE [LARGE SCALE GENOMIC DNA]</scope>
    <source>
        <strain evidence="8">UAMH 10579</strain>
    </source>
</reference>
<feature type="compositionally biased region" description="Low complexity" evidence="3">
    <location>
        <begin position="535"/>
        <end position="569"/>
    </location>
</feature>
<dbReference type="STRING" id="342668.A0A1B8GXD3"/>
<dbReference type="InterPro" id="IPR002889">
    <property type="entry name" value="WSC_carb-bd"/>
</dbReference>